<dbReference type="Proteomes" id="UP000242188">
    <property type="component" value="Unassembled WGS sequence"/>
</dbReference>
<dbReference type="EMBL" id="NEDP02001107">
    <property type="protein sequence ID" value="OWF54289.1"/>
    <property type="molecule type" value="Genomic_DNA"/>
</dbReference>
<feature type="compositionally biased region" description="Polar residues" evidence="2">
    <location>
        <begin position="567"/>
        <end position="582"/>
    </location>
</feature>
<feature type="coiled-coil region" evidence="1">
    <location>
        <begin position="473"/>
        <end position="500"/>
    </location>
</feature>
<evidence type="ECO:0000256" key="2">
    <source>
        <dbReference type="SAM" id="MobiDB-lite"/>
    </source>
</evidence>
<organism evidence="3 4">
    <name type="scientific">Mizuhopecten yessoensis</name>
    <name type="common">Japanese scallop</name>
    <name type="synonym">Patinopecten yessoensis</name>
    <dbReference type="NCBI Taxonomy" id="6573"/>
    <lineage>
        <taxon>Eukaryota</taxon>
        <taxon>Metazoa</taxon>
        <taxon>Spiralia</taxon>
        <taxon>Lophotrochozoa</taxon>
        <taxon>Mollusca</taxon>
        <taxon>Bivalvia</taxon>
        <taxon>Autobranchia</taxon>
        <taxon>Pteriomorphia</taxon>
        <taxon>Pectinida</taxon>
        <taxon>Pectinoidea</taxon>
        <taxon>Pectinidae</taxon>
        <taxon>Mizuhopecten</taxon>
    </lineage>
</organism>
<protein>
    <submittedName>
        <fullName evidence="3">Uncharacterized protein</fullName>
    </submittedName>
</protein>
<keyword evidence="1" id="KW-0175">Coiled coil</keyword>
<proteinExistence type="predicted"/>
<comment type="caution">
    <text evidence="3">The sequence shown here is derived from an EMBL/GenBank/DDBJ whole genome shotgun (WGS) entry which is preliminary data.</text>
</comment>
<sequence length="582" mass="68432">MTAKRMAIKYRSPDNQDSRRHWAAEKIQLKLLTSEEKYRSYVLYNQIDAFEDKIYRCHDNFNADLMFKMLKELTKRIKGSKDIHTVAGLRQAFKSEARRIHMRNRGRKPGFQTNVAPDTMMQYFAWFFDYLKYLRELRSNFVDRIFNPLFKYFLEVASAAPDRERSVDSAMSVSNLSLVSNSSFDSSLSGLTGLSGWSSFAYSDADSEASSDDIHETRKRMLSRAALLLLGREFRDIKNLYDNTEIENIAQRLSVLKERIDFLLDNENSISYEMFSQDSEQSVHHLKLKNVRIHCLIRVLPDVLVKFQKAAWLARRWLRLDDKKTKDVSEKLDKLAAIEEQLSRRLSVLSKDISTRQQELDRDLKELQRLMKREERSNELHVAIHETEERRIKLEASLDKLESEKNELAKNIQSAVRYRKQSEYKQIRTMYERNRLQRYALERQIATVKFHQNLVQKDIHIELEVKPDLIHFTNDVQDRCEELENLLEREKKEKRTLQAALLPVVKDKEMLTERLHDSGSMVPTPFRNNYVAEYVGSRHLKSTTNAKYVKSMENGRTFPTHLHDGLNGNNRNSDNSLSADWS</sequence>
<dbReference type="PANTHER" id="PTHR35838">
    <property type="entry name" value="CHROMOSOME 21, WHOLE GENOME SHOTGUN SEQUENCE"/>
    <property type="match status" value="1"/>
</dbReference>
<name>A0A210QZV5_MIZYE</name>
<keyword evidence="4" id="KW-1185">Reference proteome</keyword>
<feature type="region of interest" description="Disordered" evidence="2">
    <location>
        <begin position="559"/>
        <end position="582"/>
    </location>
</feature>
<dbReference type="PANTHER" id="PTHR35838:SF1">
    <property type="entry name" value="TRICHOHYALIN-LIKE"/>
    <property type="match status" value="1"/>
</dbReference>
<evidence type="ECO:0000313" key="3">
    <source>
        <dbReference type="EMBL" id="OWF54289.1"/>
    </source>
</evidence>
<gene>
    <name evidence="3" type="ORF">KP79_PYT19753</name>
</gene>
<reference evidence="3 4" key="1">
    <citation type="journal article" date="2017" name="Nat. Ecol. Evol.">
        <title>Scallop genome provides insights into evolution of bilaterian karyotype and development.</title>
        <authorList>
            <person name="Wang S."/>
            <person name="Zhang J."/>
            <person name="Jiao W."/>
            <person name="Li J."/>
            <person name="Xun X."/>
            <person name="Sun Y."/>
            <person name="Guo X."/>
            <person name="Huan P."/>
            <person name="Dong B."/>
            <person name="Zhang L."/>
            <person name="Hu X."/>
            <person name="Sun X."/>
            <person name="Wang J."/>
            <person name="Zhao C."/>
            <person name="Wang Y."/>
            <person name="Wang D."/>
            <person name="Huang X."/>
            <person name="Wang R."/>
            <person name="Lv J."/>
            <person name="Li Y."/>
            <person name="Zhang Z."/>
            <person name="Liu B."/>
            <person name="Lu W."/>
            <person name="Hui Y."/>
            <person name="Liang J."/>
            <person name="Zhou Z."/>
            <person name="Hou R."/>
            <person name="Li X."/>
            <person name="Liu Y."/>
            <person name="Li H."/>
            <person name="Ning X."/>
            <person name="Lin Y."/>
            <person name="Zhao L."/>
            <person name="Xing Q."/>
            <person name="Dou J."/>
            <person name="Li Y."/>
            <person name="Mao J."/>
            <person name="Guo H."/>
            <person name="Dou H."/>
            <person name="Li T."/>
            <person name="Mu C."/>
            <person name="Jiang W."/>
            <person name="Fu Q."/>
            <person name="Fu X."/>
            <person name="Miao Y."/>
            <person name="Liu J."/>
            <person name="Yu Q."/>
            <person name="Li R."/>
            <person name="Liao H."/>
            <person name="Li X."/>
            <person name="Kong Y."/>
            <person name="Jiang Z."/>
            <person name="Chourrout D."/>
            <person name="Li R."/>
            <person name="Bao Z."/>
        </authorList>
    </citation>
    <scope>NUCLEOTIDE SEQUENCE [LARGE SCALE GENOMIC DNA]</scope>
    <source>
        <strain evidence="3 4">PY_sf001</strain>
    </source>
</reference>
<evidence type="ECO:0000256" key="1">
    <source>
        <dbReference type="SAM" id="Coils"/>
    </source>
</evidence>
<dbReference type="OrthoDB" id="6121302at2759"/>
<feature type="coiled-coil region" evidence="1">
    <location>
        <begin position="350"/>
        <end position="418"/>
    </location>
</feature>
<evidence type="ECO:0000313" key="4">
    <source>
        <dbReference type="Proteomes" id="UP000242188"/>
    </source>
</evidence>
<accession>A0A210QZV5</accession>
<dbReference type="AlphaFoldDB" id="A0A210QZV5"/>